<accession>A0A3N2PYU0</accession>
<name>A0A3N2PYU0_SODAK</name>
<keyword evidence="2" id="KW-1185">Reference proteome</keyword>
<dbReference type="Proteomes" id="UP000272025">
    <property type="component" value="Unassembled WGS sequence"/>
</dbReference>
<dbReference type="AlphaFoldDB" id="A0A3N2PYU0"/>
<dbReference type="RefSeq" id="XP_028467496.1">
    <property type="nucleotide sequence ID" value="XM_028606744.1"/>
</dbReference>
<organism evidence="1 2">
    <name type="scientific">Sodiomyces alkalinus (strain CBS 110278 / VKM F-3762 / F11)</name>
    <name type="common">Alkaliphilic filamentous fungus</name>
    <dbReference type="NCBI Taxonomy" id="1314773"/>
    <lineage>
        <taxon>Eukaryota</taxon>
        <taxon>Fungi</taxon>
        <taxon>Dikarya</taxon>
        <taxon>Ascomycota</taxon>
        <taxon>Pezizomycotina</taxon>
        <taxon>Sordariomycetes</taxon>
        <taxon>Hypocreomycetidae</taxon>
        <taxon>Glomerellales</taxon>
        <taxon>Plectosphaerellaceae</taxon>
        <taxon>Sodiomyces</taxon>
    </lineage>
</organism>
<reference evidence="1 2" key="1">
    <citation type="journal article" date="2018" name="Mol. Ecol.">
        <title>The obligate alkalophilic soda-lake fungus Sodiomyces alkalinus has shifted to a protein diet.</title>
        <authorList>
            <person name="Grum-Grzhimaylo A.A."/>
            <person name="Falkoski D.L."/>
            <person name="van den Heuvel J."/>
            <person name="Valero-Jimenez C.A."/>
            <person name="Min B."/>
            <person name="Choi I.G."/>
            <person name="Lipzen A."/>
            <person name="Daum C.G."/>
            <person name="Aanen D.K."/>
            <person name="Tsang A."/>
            <person name="Henrissat B."/>
            <person name="Bilanenko E.N."/>
            <person name="de Vries R.P."/>
            <person name="van Kan J.A.L."/>
            <person name="Grigoriev I.V."/>
            <person name="Debets A.J.M."/>
        </authorList>
    </citation>
    <scope>NUCLEOTIDE SEQUENCE [LARGE SCALE GENOMIC DNA]</scope>
    <source>
        <strain evidence="1 2">F11</strain>
    </source>
</reference>
<protein>
    <submittedName>
        <fullName evidence="1">Uncharacterized protein</fullName>
    </submittedName>
</protein>
<proteinExistence type="predicted"/>
<evidence type="ECO:0000313" key="2">
    <source>
        <dbReference type="Proteomes" id="UP000272025"/>
    </source>
</evidence>
<sequence length="155" mass="17065">MMLWIPRKLARIDWFMLANCVLPLPQSSSLLPLTNRCIIADFLVSLIIPPQPHNGCSHVQISDRSGHIIPASSVLALGGGATRIWSMVVSDKDETDGRTRDMLGNAECTINESYLAQAPGWQRANPHCSAPSLQHDNHLCGLTCYSRHSFPFLSS</sequence>
<gene>
    <name evidence="1" type="ORF">SODALDRAFT_135717</name>
</gene>
<dbReference type="EMBL" id="ML119053">
    <property type="protein sequence ID" value="ROT39690.1"/>
    <property type="molecule type" value="Genomic_DNA"/>
</dbReference>
<evidence type="ECO:0000313" key="1">
    <source>
        <dbReference type="EMBL" id="ROT39690.1"/>
    </source>
</evidence>
<dbReference type="GeneID" id="39575222"/>